<keyword evidence="3" id="KW-0547">Nucleotide-binding</keyword>
<dbReference type="Pfam" id="PF13193">
    <property type="entry name" value="AMP-binding_C"/>
    <property type="match status" value="1"/>
</dbReference>
<dbReference type="PANTHER" id="PTHR43107:SF15">
    <property type="entry name" value="FATTY ACID TRANSPORT PROTEIN 3, ISOFORM A"/>
    <property type="match status" value="1"/>
</dbReference>
<evidence type="ECO:0000256" key="4">
    <source>
        <dbReference type="ARBA" id="ARBA00022840"/>
    </source>
</evidence>
<sequence>MHDEPSSFVIKESWPVPGEGTFTSILKKRAETDPEHPFLVWDGGRLTIGELHEASNRMANALLALGLRKGDVVGLMLDQHAEHVITLYALAKIGLVRTSINVHSKGDYLSLLIGDAQPRAIIAETAYRELLETAMDKTPVEFAIWNETEQGSGTHRLQDLLRNGDPALPSELADPDDVLVINYTSGTTGAPKKFTRSDRVLQIGCIGCLLIGEMEPNDVLLFWEPLYHGAGSQTVLAACMEKVTLAMVPRFSASQFWDQARRTGTTKTHYIGGILPILLKQPARPDDKVHKVSVAWGAGCPADVLAEFEERFGCRVNEGYGLSEVANYVCINIGGPKGSVGRPLPWFMVRTIDGEGNDVPPGQAGEIIAKGKRPEFTSRSLNKQKTTTADGWIKTGDLGRFDENGYLFFEGRKSDSLRRRGENVSAWEVERIVVQHPAVEECALIGVPSGLGAGDDDLKIFLKLVPSASLEELELIKWCEDKMPYFQIPRYIGFIDEFPKTPTQRVKKAELSRSTSDCWDLEQSGYALRR</sequence>
<keyword evidence="4" id="KW-0067">ATP-binding</keyword>
<evidence type="ECO:0000256" key="1">
    <source>
        <dbReference type="ARBA" id="ARBA00006432"/>
    </source>
</evidence>
<dbReference type="RefSeq" id="WP_188407924.1">
    <property type="nucleotide sequence ID" value="NZ_BMCP01000001.1"/>
</dbReference>
<reference evidence="7" key="2">
    <citation type="submission" date="2020-09" db="EMBL/GenBank/DDBJ databases">
        <authorList>
            <person name="Sun Q."/>
            <person name="Sedlacek I."/>
        </authorList>
    </citation>
    <scope>NUCLEOTIDE SEQUENCE</scope>
    <source>
        <strain evidence="7">CCM 7684</strain>
    </source>
</reference>
<evidence type="ECO:0000259" key="5">
    <source>
        <dbReference type="Pfam" id="PF00501"/>
    </source>
</evidence>
<reference evidence="7" key="1">
    <citation type="journal article" date="2014" name="Int. J. Syst. Evol. Microbiol.">
        <title>Complete genome sequence of Corynebacterium casei LMG S-19264T (=DSM 44701T), isolated from a smear-ripened cheese.</title>
        <authorList>
            <consortium name="US DOE Joint Genome Institute (JGI-PGF)"/>
            <person name="Walter F."/>
            <person name="Albersmeier A."/>
            <person name="Kalinowski J."/>
            <person name="Ruckert C."/>
        </authorList>
    </citation>
    <scope>NUCLEOTIDE SEQUENCE</scope>
    <source>
        <strain evidence="7">CCM 7684</strain>
    </source>
</reference>
<proteinExistence type="inferred from homology"/>
<dbReference type="AlphaFoldDB" id="A0A8J2VEN6"/>
<dbReference type="Pfam" id="PF00501">
    <property type="entry name" value="AMP-binding"/>
    <property type="match status" value="1"/>
</dbReference>
<protein>
    <submittedName>
        <fullName evidence="7">ATP-dependent acyl-CoA ligase</fullName>
    </submittedName>
</protein>
<comment type="caution">
    <text evidence="7">The sequence shown here is derived from an EMBL/GenBank/DDBJ whole genome shotgun (WGS) entry which is preliminary data.</text>
</comment>
<feature type="domain" description="AMP-dependent synthetase/ligase" evidence="5">
    <location>
        <begin position="27"/>
        <end position="372"/>
    </location>
</feature>
<evidence type="ECO:0000256" key="3">
    <source>
        <dbReference type="ARBA" id="ARBA00022741"/>
    </source>
</evidence>
<dbReference type="PANTHER" id="PTHR43107">
    <property type="entry name" value="LONG-CHAIN FATTY ACID TRANSPORT PROTEIN"/>
    <property type="match status" value="1"/>
</dbReference>
<dbReference type="PROSITE" id="PS00455">
    <property type="entry name" value="AMP_BINDING"/>
    <property type="match status" value="1"/>
</dbReference>
<dbReference type="InterPro" id="IPR020845">
    <property type="entry name" value="AMP-binding_CS"/>
</dbReference>
<keyword evidence="2 7" id="KW-0436">Ligase</keyword>
<dbReference type="GO" id="GO:0005524">
    <property type="term" value="F:ATP binding"/>
    <property type="evidence" value="ECO:0007669"/>
    <property type="project" value="UniProtKB-KW"/>
</dbReference>
<evidence type="ECO:0000256" key="2">
    <source>
        <dbReference type="ARBA" id="ARBA00022598"/>
    </source>
</evidence>
<evidence type="ECO:0000313" key="7">
    <source>
        <dbReference type="EMBL" id="GGE29138.1"/>
    </source>
</evidence>
<keyword evidence="8" id="KW-1185">Reference proteome</keyword>
<dbReference type="SUPFAM" id="SSF56801">
    <property type="entry name" value="Acetyl-CoA synthetase-like"/>
    <property type="match status" value="1"/>
</dbReference>
<dbReference type="GO" id="GO:0004467">
    <property type="term" value="F:long-chain fatty acid-CoA ligase activity"/>
    <property type="evidence" value="ECO:0007669"/>
    <property type="project" value="TreeGrafter"/>
</dbReference>
<dbReference type="GO" id="GO:0005324">
    <property type="term" value="F:long-chain fatty acid transmembrane transporter activity"/>
    <property type="evidence" value="ECO:0007669"/>
    <property type="project" value="TreeGrafter"/>
</dbReference>
<organism evidence="7 8">
    <name type="scientific">Agaricicola taiwanensis</name>
    <dbReference type="NCBI Taxonomy" id="591372"/>
    <lineage>
        <taxon>Bacteria</taxon>
        <taxon>Pseudomonadati</taxon>
        <taxon>Pseudomonadota</taxon>
        <taxon>Alphaproteobacteria</taxon>
        <taxon>Rhodobacterales</taxon>
        <taxon>Paracoccaceae</taxon>
        <taxon>Agaricicola</taxon>
    </lineage>
</organism>
<comment type="similarity">
    <text evidence="1">Belongs to the ATP-dependent AMP-binding enzyme family.</text>
</comment>
<evidence type="ECO:0000313" key="8">
    <source>
        <dbReference type="Proteomes" id="UP000602745"/>
    </source>
</evidence>
<dbReference type="EMBL" id="BMCP01000001">
    <property type="protein sequence ID" value="GGE29138.1"/>
    <property type="molecule type" value="Genomic_DNA"/>
</dbReference>
<gene>
    <name evidence="7" type="primary">caiC</name>
    <name evidence="7" type="ORF">GCM10007276_02850</name>
</gene>
<dbReference type="InterPro" id="IPR025110">
    <property type="entry name" value="AMP-bd_C"/>
</dbReference>
<dbReference type="InterPro" id="IPR000873">
    <property type="entry name" value="AMP-dep_synth/lig_dom"/>
</dbReference>
<dbReference type="InterPro" id="IPR042099">
    <property type="entry name" value="ANL_N_sf"/>
</dbReference>
<dbReference type="InterPro" id="IPR045851">
    <property type="entry name" value="AMP-bd_C_sf"/>
</dbReference>
<name>A0A8J2VEN6_9RHOB</name>
<dbReference type="Proteomes" id="UP000602745">
    <property type="component" value="Unassembled WGS sequence"/>
</dbReference>
<dbReference type="Gene3D" id="3.40.50.12780">
    <property type="entry name" value="N-terminal domain of ligase-like"/>
    <property type="match status" value="1"/>
</dbReference>
<accession>A0A8J2VEN6</accession>
<feature type="domain" description="AMP-binding enzyme C-terminal" evidence="6">
    <location>
        <begin position="428"/>
        <end position="503"/>
    </location>
</feature>
<dbReference type="GO" id="GO:0044539">
    <property type="term" value="P:long-chain fatty acid import into cell"/>
    <property type="evidence" value="ECO:0007669"/>
    <property type="project" value="TreeGrafter"/>
</dbReference>
<dbReference type="GO" id="GO:0005886">
    <property type="term" value="C:plasma membrane"/>
    <property type="evidence" value="ECO:0007669"/>
    <property type="project" value="TreeGrafter"/>
</dbReference>
<dbReference type="Gene3D" id="3.30.300.30">
    <property type="match status" value="1"/>
</dbReference>
<evidence type="ECO:0000259" key="6">
    <source>
        <dbReference type="Pfam" id="PF13193"/>
    </source>
</evidence>